<feature type="domain" description="Cobalamin adenosyltransferase-like" evidence="5">
    <location>
        <begin position="3"/>
        <end position="171"/>
    </location>
</feature>
<gene>
    <name evidence="6" type="ORF">US75_C0015G0029</name>
</gene>
<dbReference type="EC" id="2.5.1.17" evidence="4"/>
<keyword evidence="2 4" id="KW-0547">Nucleotide-binding</keyword>
<comment type="similarity">
    <text evidence="4">Belongs to the Cob(I)alamin adenosyltransferase family.</text>
</comment>
<sequence length="185" mass="20987">MPIYTKTGDDGTTAIFTKKDGRSIRISKSDSLIEAIGAVDGANSYFGIITSEIKQKTENKSLAKNIEEIQRDLFTVGAILAGANLELKKLRTEELEKEMDRMEKELPKITGFILPGGSEVSAHLMYARTLVRRAERRIVALTLNSYPLIHNSITKYINRLSDYLFVLARWVNHQSKIKELKWKTK</sequence>
<dbReference type="GO" id="GO:0008817">
    <property type="term" value="F:corrinoid adenosyltransferase activity"/>
    <property type="evidence" value="ECO:0007669"/>
    <property type="project" value="UniProtKB-UniRule"/>
</dbReference>
<evidence type="ECO:0000313" key="6">
    <source>
        <dbReference type="EMBL" id="KKQ55733.1"/>
    </source>
</evidence>
<dbReference type="PANTHER" id="PTHR12213">
    <property type="entry name" value="CORRINOID ADENOSYLTRANSFERASE"/>
    <property type="match status" value="1"/>
</dbReference>
<dbReference type="AlphaFoldDB" id="A0A0G0IKA7"/>
<proteinExistence type="inferred from homology"/>
<dbReference type="PANTHER" id="PTHR12213:SF0">
    <property type="entry name" value="CORRINOID ADENOSYLTRANSFERASE MMAB"/>
    <property type="match status" value="1"/>
</dbReference>
<dbReference type="NCBIfam" id="TIGR00636">
    <property type="entry name" value="PduO_Nterm"/>
    <property type="match status" value="1"/>
</dbReference>
<dbReference type="InterPro" id="IPR016030">
    <property type="entry name" value="CblAdoTrfase-like"/>
</dbReference>
<dbReference type="Gene3D" id="1.20.1200.10">
    <property type="entry name" value="Cobalamin adenosyltransferase-like"/>
    <property type="match status" value="1"/>
</dbReference>
<evidence type="ECO:0000313" key="7">
    <source>
        <dbReference type="Proteomes" id="UP000034096"/>
    </source>
</evidence>
<keyword evidence="4" id="KW-0169">Cobalamin biosynthesis</keyword>
<evidence type="ECO:0000256" key="3">
    <source>
        <dbReference type="ARBA" id="ARBA00022840"/>
    </source>
</evidence>
<dbReference type="GO" id="GO:0005524">
    <property type="term" value="F:ATP binding"/>
    <property type="evidence" value="ECO:0007669"/>
    <property type="project" value="UniProtKB-UniRule"/>
</dbReference>
<dbReference type="Pfam" id="PF01923">
    <property type="entry name" value="Cob_adeno_trans"/>
    <property type="match status" value="1"/>
</dbReference>
<organism evidence="6 7">
    <name type="scientific">Candidatus Woesebacteria bacterium GW2011_GWC1_38_13</name>
    <dbReference type="NCBI Taxonomy" id="1618583"/>
    <lineage>
        <taxon>Bacteria</taxon>
        <taxon>Candidatus Woeseibacteriota</taxon>
    </lineage>
</organism>
<reference evidence="6 7" key="1">
    <citation type="journal article" date="2015" name="Nature">
        <title>rRNA introns, odd ribosomes, and small enigmatic genomes across a large radiation of phyla.</title>
        <authorList>
            <person name="Brown C.T."/>
            <person name="Hug L.A."/>
            <person name="Thomas B.C."/>
            <person name="Sharon I."/>
            <person name="Castelle C.J."/>
            <person name="Singh A."/>
            <person name="Wilkins M.J."/>
            <person name="Williams K.H."/>
            <person name="Banfield J.F."/>
        </authorList>
    </citation>
    <scope>NUCLEOTIDE SEQUENCE [LARGE SCALE GENOMIC DNA]</scope>
</reference>
<comment type="pathway">
    <text evidence="4">Cofactor biosynthesis; adenosylcobalamin biosynthesis; adenosylcobalamin from cob(II)yrinate a,c-diamide: step 2/7.</text>
</comment>
<keyword evidence="3 4" id="KW-0067">ATP-binding</keyword>
<accession>A0A0G0IKA7</accession>
<keyword evidence="1 4" id="KW-0808">Transferase</keyword>
<dbReference type="STRING" id="1618583.US75_C0015G0029"/>
<evidence type="ECO:0000256" key="4">
    <source>
        <dbReference type="RuleBase" id="RU366026"/>
    </source>
</evidence>
<dbReference type="InterPro" id="IPR029499">
    <property type="entry name" value="PduO-typ"/>
</dbReference>
<dbReference type="InterPro" id="IPR036451">
    <property type="entry name" value="CblAdoTrfase-like_sf"/>
</dbReference>
<dbReference type="SUPFAM" id="SSF89028">
    <property type="entry name" value="Cobalamin adenosyltransferase-like"/>
    <property type="match status" value="1"/>
</dbReference>
<name>A0A0G0IKA7_9BACT</name>
<comment type="catalytic activity">
    <reaction evidence="4">
        <text>2 cob(II)yrinate a,c diamide + reduced [electron-transfer flavoprotein] + 2 ATP = 2 adenosylcob(III)yrinate a,c-diamide + 2 triphosphate + oxidized [electron-transfer flavoprotein] + 3 H(+)</text>
        <dbReference type="Rhea" id="RHEA:11528"/>
        <dbReference type="Rhea" id="RHEA-COMP:10685"/>
        <dbReference type="Rhea" id="RHEA-COMP:10686"/>
        <dbReference type="ChEBI" id="CHEBI:15378"/>
        <dbReference type="ChEBI" id="CHEBI:18036"/>
        <dbReference type="ChEBI" id="CHEBI:30616"/>
        <dbReference type="ChEBI" id="CHEBI:57692"/>
        <dbReference type="ChEBI" id="CHEBI:58307"/>
        <dbReference type="ChEBI" id="CHEBI:58503"/>
        <dbReference type="ChEBI" id="CHEBI:58537"/>
        <dbReference type="EC" id="2.5.1.17"/>
    </reaction>
</comment>
<dbReference type="Proteomes" id="UP000034096">
    <property type="component" value="Unassembled WGS sequence"/>
</dbReference>
<dbReference type="EMBL" id="LBUE01000015">
    <property type="protein sequence ID" value="KKQ55733.1"/>
    <property type="molecule type" value="Genomic_DNA"/>
</dbReference>
<evidence type="ECO:0000256" key="1">
    <source>
        <dbReference type="ARBA" id="ARBA00022679"/>
    </source>
</evidence>
<evidence type="ECO:0000256" key="2">
    <source>
        <dbReference type="ARBA" id="ARBA00022741"/>
    </source>
</evidence>
<comment type="caution">
    <text evidence="6">The sequence shown here is derived from an EMBL/GenBank/DDBJ whole genome shotgun (WGS) entry which is preliminary data.</text>
</comment>
<dbReference type="GO" id="GO:0009236">
    <property type="term" value="P:cobalamin biosynthetic process"/>
    <property type="evidence" value="ECO:0007669"/>
    <property type="project" value="UniProtKB-UniRule"/>
</dbReference>
<evidence type="ECO:0000259" key="5">
    <source>
        <dbReference type="Pfam" id="PF01923"/>
    </source>
</evidence>
<comment type="catalytic activity">
    <reaction evidence="4">
        <text>2 cob(II)alamin + reduced [electron-transfer flavoprotein] + 2 ATP = 2 adenosylcob(III)alamin + 2 triphosphate + oxidized [electron-transfer flavoprotein] + 3 H(+)</text>
        <dbReference type="Rhea" id="RHEA:28671"/>
        <dbReference type="Rhea" id="RHEA-COMP:10685"/>
        <dbReference type="Rhea" id="RHEA-COMP:10686"/>
        <dbReference type="ChEBI" id="CHEBI:15378"/>
        <dbReference type="ChEBI" id="CHEBI:16304"/>
        <dbReference type="ChEBI" id="CHEBI:18036"/>
        <dbReference type="ChEBI" id="CHEBI:18408"/>
        <dbReference type="ChEBI" id="CHEBI:30616"/>
        <dbReference type="ChEBI" id="CHEBI:57692"/>
        <dbReference type="ChEBI" id="CHEBI:58307"/>
        <dbReference type="EC" id="2.5.1.17"/>
    </reaction>
</comment>
<dbReference type="PATRIC" id="fig|1618583.3.peg.682"/>
<dbReference type="UniPathway" id="UPA00148">
    <property type="reaction ID" value="UER00233"/>
</dbReference>
<protein>
    <recommendedName>
        <fullName evidence="4">Corrinoid adenosyltransferase</fullName>
        <ecNumber evidence="4">2.5.1.17</ecNumber>
    </recommendedName>
    <alternativeName>
        <fullName evidence="4">Cob(II)alamin adenosyltransferase</fullName>
    </alternativeName>
    <alternativeName>
        <fullName evidence="4">Cob(II)yrinic acid a,c-diamide adenosyltransferase</fullName>
    </alternativeName>
    <alternativeName>
        <fullName evidence="4">Cobinamide/cobalamin adenosyltransferase</fullName>
    </alternativeName>
</protein>